<dbReference type="STRING" id="714943.Mucpa_6356"/>
<evidence type="ECO:0000313" key="2">
    <source>
        <dbReference type="EMBL" id="EHQ30410.1"/>
    </source>
</evidence>
<dbReference type="Proteomes" id="UP000002774">
    <property type="component" value="Chromosome"/>
</dbReference>
<evidence type="ECO:0000313" key="3">
    <source>
        <dbReference type="Proteomes" id="UP000002774"/>
    </source>
</evidence>
<accession>H1Y5Y8</accession>
<dbReference type="AlphaFoldDB" id="H1Y5Y8"/>
<proteinExistence type="predicted"/>
<name>H1Y5Y8_9SPHI</name>
<dbReference type="Gene3D" id="1.10.390.20">
    <property type="match status" value="1"/>
</dbReference>
<organism evidence="2 3">
    <name type="scientific">Mucilaginibacter paludis DSM 18603</name>
    <dbReference type="NCBI Taxonomy" id="714943"/>
    <lineage>
        <taxon>Bacteria</taxon>
        <taxon>Pseudomonadati</taxon>
        <taxon>Bacteroidota</taxon>
        <taxon>Sphingobacteriia</taxon>
        <taxon>Sphingobacteriales</taxon>
        <taxon>Sphingobacteriaceae</taxon>
        <taxon>Mucilaginibacter</taxon>
    </lineage>
</organism>
<dbReference type="HOGENOM" id="CLU_1037525_0_0_10"/>
<dbReference type="OrthoDB" id="256673at2"/>
<dbReference type="InterPro" id="IPR011464">
    <property type="entry name" value="DUF1570"/>
</dbReference>
<evidence type="ECO:0000259" key="1">
    <source>
        <dbReference type="Pfam" id="PF07607"/>
    </source>
</evidence>
<reference evidence="2" key="1">
    <citation type="submission" date="2011-09" db="EMBL/GenBank/DDBJ databases">
        <title>The permanent draft genome of Mucilaginibacter paludis DSM 18603.</title>
        <authorList>
            <consortium name="US DOE Joint Genome Institute (JGI-PGF)"/>
            <person name="Lucas S."/>
            <person name="Han J."/>
            <person name="Lapidus A."/>
            <person name="Bruce D."/>
            <person name="Goodwin L."/>
            <person name="Pitluck S."/>
            <person name="Peters L."/>
            <person name="Kyrpides N."/>
            <person name="Mavromatis K."/>
            <person name="Ivanova N."/>
            <person name="Mikhailova N."/>
            <person name="Held B."/>
            <person name="Detter J.C."/>
            <person name="Tapia R."/>
            <person name="Han C."/>
            <person name="Land M."/>
            <person name="Hauser L."/>
            <person name="Markowitz V."/>
            <person name="Cheng J.-F."/>
            <person name="Hugenholtz P."/>
            <person name="Woyke T."/>
            <person name="Wu D."/>
            <person name="Tindall B."/>
            <person name="Brambilla E."/>
            <person name="Klenk H.-P."/>
            <person name="Eisen J.A."/>
        </authorList>
    </citation>
    <scope>NUCLEOTIDE SEQUENCE [LARGE SCALE GENOMIC DNA]</scope>
    <source>
        <strain evidence="2">DSM 18603</strain>
    </source>
</reference>
<dbReference type="RefSeq" id="WP_008512121.1">
    <property type="nucleotide sequence ID" value="NZ_CM001403.1"/>
</dbReference>
<dbReference type="EMBL" id="CM001403">
    <property type="protein sequence ID" value="EHQ30410.1"/>
    <property type="molecule type" value="Genomic_DNA"/>
</dbReference>
<dbReference type="SUPFAM" id="SSF55486">
    <property type="entry name" value="Metalloproteases ('zincins'), catalytic domain"/>
    <property type="match status" value="1"/>
</dbReference>
<dbReference type="eggNOG" id="ENOG5033DND">
    <property type="taxonomic scope" value="Bacteria"/>
</dbReference>
<feature type="domain" description="DUF1570" evidence="1">
    <location>
        <begin position="124"/>
        <end position="227"/>
    </location>
</feature>
<protein>
    <recommendedName>
        <fullName evidence="1">DUF1570 domain-containing protein</fullName>
    </recommendedName>
</protein>
<dbReference type="Pfam" id="PF07607">
    <property type="entry name" value="DUF1570"/>
    <property type="match status" value="1"/>
</dbReference>
<gene>
    <name evidence="2" type="ORF">Mucpa_6356</name>
</gene>
<keyword evidence="3" id="KW-1185">Reference proteome</keyword>
<sequence>MSTLNLNPNPLNVFCLIFIIAFILGGQPLWAQNFDVNTIHCSMSDDNRATMNKIGKFEGHFYNVIFNTSMNDTVTVKINLYGRKSEYKQVQNENIHTTFIDGFYSGENKQIYLYKTENYMNILLHETSHAILYRNLNNAPKWLNEGIATLFGRMVISNKDEVFYVKQTHYIKLLKGRISDRTFSLEDFFNYKNEDWFNAEKREYLYTVAYCLIYFLAEDNIDNLQRLMILLKEGNSSYAAINKIYGSQSKFEGRFFDFYSKQSAYSSD</sequence>